<dbReference type="NCBIfam" id="NF033788">
    <property type="entry name" value="HTH_metalloreg"/>
    <property type="match status" value="1"/>
</dbReference>
<keyword evidence="1" id="KW-0805">Transcription regulation</keyword>
<reference evidence="5" key="1">
    <citation type="submission" date="2023-03" db="EMBL/GenBank/DDBJ databases">
        <title>Chitinimonas shenzhenensis gen. nov., sp. nov., a novel member of family Burkholderiaceae isolated from activated sludge collected in Shen Zhen, China.</title>
        <authorList>
            <person name="Wang X."/>
        </authorList>
    </citation>
    <scope>NUCLEOTIDE SEQUENCE</scope>
    <source>
        <strain evidence="5">DQS-5</strain>
    </source>
</reference>
<dbReference type="InterPro" id="IPR001845">
    <property type="entry name" value="HTH_ArsR_DNA-bd_dom"/>
</dbReference>
<keyword evidence="2" id="KW-0238">DNA-binding</keyword>
<dbReference type="InterPro" id="IPR011991">
    <property type="entry name" value="ArsR-like_HTH"/>
</dbReference>
<keyword evidence="6" id="KW-1185">Reference proteome</keyword>
<dbReference type="Proteomes" id="UP001172778">
    <property type="component" value="Unassembled WGS sequence"/>
</dbReference>
<dbReference type="PROSITE" id="PS50987">
    <property type="entry name" value="HTH_ARSR_2"/>
    <property type="match status" value="1"/>
</dbReference>
<comment type="caution">
    <text evidence="5">The sequence shown here is derived from an EMBL/GenBank/DDBJ whole genome shotgun (WGS) entry which is preliminary data.</text>
</comment>
<gene>
    <name evidence="5" type="ORF">PZA18_01630</name>
</gene>
<dbReference type="SMART" id="SM00418">
    <property type="entry name" value="HTH_ARSR"/>
    <property type="match status" value="1"/>
</dbReference>
<dbReference type="InterPro" id="IPR051011">
    <property type="entry name" value="Metal_resp_trans_reg"/>
</dbReference>
<protein>
    <submittedName>
        <fullName evidence="5">Metalloregulator ArsR/SmtB family transcription factor</fullName>
    </submittedName>
</protein>
<dbReference type="EMBL" id="JARRAF010000001">
    <property type="protein sequence ID" value="MDK2122743.1"/>
    <property type="molecule type" value="Genomic_DNA"/>
</dbReference>
<feature type="domain" description="HTH arsR-type" evidence="4">
    <location>
        <begin position="4"/>
        <end position="98"/>
    </location>
</feature>
<dbReference type="PANTHER" id="PTHR43132:SF9">
    <property type="entry name" value="ARSR FAMILY TRANSCRIPTIONAL REGULATORY PROTEIN"/>
    <property type="match status" value="1"/>
</dbReference>
<keyword evidence="3" id="KW-0804">Transcription</keyword>
<dbReference type="CDD" id="cd00090">
    <property type="entry name" value="HTH_ARSR"/>
    <property type="match status" value="1"/>
</dbReference>
<evidence type="ECO:0000313" key="6">
    <source>
        <dbReference type="Proteomes" id="UP001172778"/>
    </source>
</evidence>
<evidence type="ECO:0000259" key="4">
    <source>
        <dbReference type="PROSITE" id="PS50987"/>
    </source>
</evidence>
<evidence type="ECO:0000256" key="3">
    <source>
        <dbReference type="ARBA" id="ARBA00023163"/>
    </source>
</evidence>
<organism evidence="5 6">
    <name type="scientific">Parachitinimonas caeni</name>
    <dbReference type="NCBI Taxonomy" id="3031301"/>
    <lineage>
        <taxon>Bacteria</taxon>
        <taxon>Pseudomonadati</taxon>
        <taxon>Pseudomonadota</taxon>
        <taxon>Betaproteobacteria</taxon>
        <taxon>Neisseriales</taxon>
        <taxon>Chitinibacteraceae</taxon>
        <taxon>Parachitinimonas</taxon>
    </lineage>
</organism>
<dbReference type="Pfam" id="PF12840">
    <property type="entry name" value="HTH_20"/>
    <property type="match status" value="1"/>
</dbReference>
<dbReference type="InterPro" id="IPR036390">
    <property type="entry name" value="WH_DNA-bd_sf"/>
</dbReference>
<dbReference type="InterPro" id="IPR036388">
    <property type="entry name" value="WH-like_DNA-bd_sf"/>
</dbReference>
<evidence type="ECO:0000256" key="1">
    <source>
        <dbReference type="ARBA" id="ARBA00023015"/>
    </source>
</evidence>
<accession>A0ABT7DRQ3</accession>
<dbReference type="SUPFAM" id="SSF46785">
    <property type="entry name" value="Winged helix' DNA-binding domain"/>
    <property type="match status" value="1"/>
</dbReference>
<evidence type="ECO:0000313" key="5">
    <source>
        <dbReference type="EMBL" id="MDK2122743.1"/>
    </source>
</evidence>
<proteinExistence type="predicted"/>
<dbReference type="PRINTS" id="PR00778">
    <property type="entry name" value="HTHARSR"/>
</dbReference>
<dbReference type="PANTHER" id="PTHR43132">
    <property type="entry name" value="ARSENICAL RESISTANCE OPERON REPRESSOR ARSR-RELATED"/>
    <property type="match status" value="1"/>
</dbReference>
<evidence type="ECO:0000256" key="2">
    <source>
        <dbReference type="ARBA" id="ARBA00023125"/>
    </source>
</evidence>
<dbReference type="Gene3D" id="1.10.10.10">
    <property type="entry name" value="Winged helix-like DNA-binding domain superfamily/Winged helix DNA-binding domain"/>
    <property type="match status" value="1"/>
</dbReference>
<name>A0ABT7DRQ3_9NEIS</name>
<sequence length="115" mass="12606">MEAMSDQALQQVAQYFQALAEPNRLRILNALRGGERNVGELTEICGSSTANVSRHLALLARHGMVTREGRGTAVYYRITDPAIYALCDLVCGNIARQYEQMAVVRQQLGGVPAVE</sequence>